<dbReference type="EMBL" id="JBBMFN010000057">
    <property type="protein sequence ID" value="MEQ2467606.1"/>
    <property type="molecule type" value="Genomic_DNA"/>
</dbReference>
<dbReference type="Proteomes" id="UP001465426">
    <property type="component" value="Unassembled WGS sequence"/>
</dbReference>
<organism evidence="1 2">
    <name type="scientific">Niallia hominis</name>
    <dbReference type="NCBI Taxonomy" id="3133173"/>
    <lineage>
        <taxon>Bacteria</taxon>
        <taxon>Bacillati</taxon>
        <taxon>Bacillota</taxon>
        <taxon>Bacilli</taxon>
        <taxon>Bacillales</taxon>
        <taxon>Bacillaceae</taxon>
        <taxon>Niallia</taxon>
    </lineage>
</organism>
<reference evidence="1 2" key="1">
    <citation type="submission" date="2024-03" db="EMBL/GenBank/DDBJ databases">
        <title>Human intestinal bacterial collection.</title>
        <authorList>
            <person name="Pauvert C."/>
            <person name="Hitch T.C.A."/>
            <person name="Clavel T."/>
        </authorList>
    </citation>
    <scope>NUCLEOTIDE SEQUENCE [LARGE SCALE GENOMIC DNA]</scope>
    <source>
        <strain evidence="1 2">CLA-SR-H024</strain>
    </source>
</reference>
<protein>
    <submittedName>
        <fullName evidence="1">Spore gernimation protein GerQ</fullName>
    </submittedName>
</protein>
<evidence type="ECO:0000313" key="1">
    <source>
        <dbReference type="EMBL" id="MEQ2467606.1"/>
    </source>
</evidence>
<sequence length="90" mass="10260">MESKSLTPHESLDLHEVINFKTLCIAKSKLMQGLVFDQDLKNLMKKDVEQSILALSELQEMYKNGPFETVIPEMRPTPILDGEEGIKVEQ</sequence>
<dbReference type="InterPro" id="IPR012851">
    <property type="entry name" value="Spore_coat_CotF-like"/>
</dbReference>
<accession>A0ABV1F2L7</accession>
<gene>
    <name evidence="1" type="ORF">WMO63_18275</name>
</gene>
<dbReference type="PANTHER" id="PTHR39183">
    <property type="entry name" value="SPORE COAT PROTEIN F-LIKE PROTEIN YHCQ"/>
    <property type="match status" value="1"/>
</dbReference>
<proteinExistence type="predicted"/>
<comment type="caution">
    <text evidence="1">The sequence shown here is derived from an EMBL/GenBank/DDBJ whole genome shotgun (WGS) entry which is preliminary data.</text>
</comment>
<dbReference type="RefSeq" id="WP_031537628.1">
    <property type="nucleotide sequence ID" value="NZ_JBBMFN010000057.1"/>
</dbReference>
<keyword evidence="2" id="KW-1185">Reference proteome</keyword>
<evidence type="ECO:0000313" key="2">
    <source>
        <dbReference type="Proteomes" id="UP001465426"/>
    </source>
</evidence>
<name>A0ABV1F2L7_9BACI</name>
<dbReference type="PANTHER" id="PTHR39183:SF1">
    <property type="entry name" value="SPORE COAT PROTEIN F-LIKE PROTEIN YHCQ"/>
    <property type="match status" value="1"/>
</dbReference>